<accession>A0A4Y2CPZ1</accession>
<keyword evidence="2" id="KW-1185">Reference proteome</keyword>
<dbReference type="AlphaFoldDB" id="A0A4Y2CPZ1"/>
<comment type="caution">
    <text evidence="1">The sequence shown here is derived from an EMBL/GenBank/DDBJ whole genome shotgun (WGS) entry which is preliminary data.</text>
</comment>
<gene>
    <name evidence="1" type="ORF">AVEN_58313_1</name>
</gene>
<proteinExistence type="predicted"/>
<evidence type="ECO:0000313" key="2">
    <source>
        <dbReference type="Proteomes" id="UP000499080"/>
    </source>
</evidence>
<organism evidence="1 2">
    <name type="scientific">Araneus ventricosus</name>
    <name type="common">Orbweaver spider</name>
    <name type="synonym">Epeira ventricosa</name>
    <dbReference type="NCBI Taxonomy" id="182803"/>
    <lineage>
        <taxon>Eukaryota</taxon>
        <taxon>Metazoa</taxon>
        <taxon>Ecdysozoa</taxon>
        <taxon>Arthropoda</taxon>
        <taxon>Chelicerata</taxon>
        <taxon>Arachnida</taxon>
        <taxon>Araneae</taxon>
        <taxon>Araneomorphae</taxon>
        <taxon>Entelegynae</taxon>
        <taxon>Araneoidea</taxon>
        <taxon>Araneidae</taxon>
        <taxon>Araneus</taxon>
    </lineage>
</organism>
<reference evidence="1 2" key="1">
    <citation type="journal article" date="2019" name="Sci. Rep.">
        <title>Orb-weaving spider Araneus ventricosus genome elucidates the spidroin gene catalogue.</title>
        <authorList>
            <person name="Kono N."/>
            <person name="Nakamura H."/>
            <person name="Ohtoshi R."/>
            <person name="Moran D.A.P."/>
            <person name="Shinohara A."/>
            <person name="Yoshida Y."/>
            <person name="Fujiwara M."/>
            <person name="Mori M."/>
            <person name="Tomita M."/>
            <person name="Arakawa K."/>
        </authorList>
    </citation>
    <scope>NUCLEOTIDE SEQUENCE [LARGE SCALE GENOMIC DNA]</scope>
</reference>
<evidence type="ECO:0000313" key="1">
    <source>
        <dbReference type="EMBL" id="GBM06470.1"/>
    </source>
</evidence>
<name>A0A4Y2CPZ1_ARAVE</name>
<dbReference type="EMBL" id="BGPR01000229">
    <property type="protein sequence ID" value="GBM06470.1"/>
    <property type="molecule type" value="Genomic_DNA"/>
</dbReference>
<dbReference type="Proteomes" id="UP000499080">
    <property type="component" value="Unassembled WGS sequence"/>
</dbReference>
<protein>
    <submittedName>
        <fullName evidence="1">Uncharacterized protein</fullName>
    </submittedName>
</protein>
<sequence>MTFSRRQRSNVAKGVSSLLKGSGLVCLFYVCRSCVYYKRLLCLETTGMLAIRSQSTIDDISESLISPQLFNMSINMGTVRRGLGLDPEPELVCGDL</sequence>